<proteinExistence type="predicted"/>
<evidence type="ECO:0000313" key="2">
    <source>
        <dbReference type="EMBL" id="AAN62243.1"/>
    </source>
</evidence>
<sequence>MHELELILVQGMIRDVACRGTVPKAQHIQKVACIVDALVAQMRDQGMSGLVVPELRGGSYINNVAYALVEEGTSVGSSVGALTCIHSSVACGLALSFDTQAVKGFWLTDLNNGQAIVSYCLAEPLAGSAAPNLGHCAEFRDGQLVLNGARPPL</sequence>
<accession>Q8GPY1</accession>
<dbReference type="EMBL" id="AF440524">
    <property type="protein sequence ID" value="AAN62243.1"/>
    <property type="molecule type" value="Genomic_DNA"/>
</dbReference>
<dbReference type="GO" id="GO:0003995">
    <property type="term" value="F:acyl-CoA dehydrogenase activity"/>
    <property type="evidence" value="ECO:0007669"/>
    <property type="project" value="TreeGrafter"/>
</dbReference>
<dbReference type="InterPro" id="IPR013786">
    <property type="entry name" value="AcylCoA_DH/ox_N"/>
</dbReference>
<dbReference type="RefSeq" id="WP_049948399.1">
    <property type="nucleotide sequence ID" value="NZ_LLUW01000023.1"/>
</dbReference>
<dbReference type="InterPro" id="IPR009100">
    <property type="entry name" value="AcylCoA_DH/oxidase_NM_dom_sf"/>
</dbReference>
<dbReference type="Gene3D" id="1.10.540.10">
    <property type="entry name" value="Acyl-CoA dehydrogenase/oxidase, N-terminal domain"/>
    <property type="match status" value="1"/>
</dbReference>
<reference evidence="2" key="1">
    <citation type="journal article" date="2002" name="J. Bacteriol.">
        <title>Gene islands integrated into tRNA(Gly) genes confer genome diversity on a Pseudomonas aeruginosa clone.</title>
        <authorList>
            <person name="Larbig K.D."/>
            <person name="Christmann A."/>
            <person name="Johann A."/>
            <person name="Klockgether J."/>
            <person name="Hartsch T."/>
            <person name="Merkl R."/>
            <person name="Wiehlmann L."/>
            <person name="Fritz H.-J."/>
            <person name="Tuemmler B."/>
        </authorList>
    </citation>
    <scope>NUCLEOTIDE SEQUENCE</scope>
    <source>
        <strain evidence="2">SG17M</strain>
    </source>
</reference>
<dbReference type="PANTHER" id="PTHR43884">
    <property type="entry name" value="ACYL-COA DEHYDROGENASE"/>
    <property type="match status" value="1"/>
</dbReference>
<dbReference type="InterPro" id="IPR037069">
    <property type="entry name" value="AcylCoA_DH/ox_N_sf"/>
</dbReference>
<dbReference type="Pfam" id="PF02771">
    <property type="entry name" value="Acyl-CoA_dh_N"/>
    <property type="match status" value="1"/>
</dbReference>
<protein>
    <submittedName>
        <fullName evidence="2">Putative acyl-CoA dehydrogenase</fullName>
    </submittedName>
</protein>
<dbReference type="AlphaFoldDB" id="Q8GPY1"/>
<gene>
    <name evidence="2" type="primary">ORF SG21</name>
</gene>
<feature type="domain" description="Acyl-CoA dehydrogenase/oxidase N-terminal" evidence="1">
    <location>
        <begin position="9"/>
        <end position="113"/>
    </location>
</feature>
<name>Q8GPY1_PSEAI</name>
<dbReference type="GO" id="GO:0050660">
    <property type="term" value="F:flavin adenine dinucleotide binding"/>
    <property type="evidence" value="ECO:0007669"/>
    <property type="project" value="InterPro"/>
</dbReference>
<evidence type="ECO:0000259" key="1">
    <source>
        <dbReference type="Pfam" id="PF02771"/>
    </source>
</evidence>
<dbReference type="SUPFAM" id="SSF56645">
    <property type="entry name" value="Acyl-CoA dehydrogenase NM domain-like"/>
    <property type="match status" value="1"/>
</dbReference>
<organism evidence="2">
    <name type="scientific">Pseudomonas aeruginosa</name>
    <dbReference type="NCBI Taxonomy" id="287"/>
    <lineage>
        <taxon>Bacteria</taxon>
        <taxon>Pseudomonadati</taxon>
        <taxon>Pseudomonadota</taxon>
        <taxon>Gammaproteobacteria</taxon>
        <taxon>Pseudomonadales</taxon>
        <taxon>Pseudomonadaceae</taxon>
        <taxon>Pseudomonas</taxon>
    </lineage>
</organism>
<dbReference type="PANTHER" id="PTHR43884:SF12">
    <property type="entry name" value="ISOVALERYL-COA DEHYDROGENASE, MITOCHONDRIAL-RELATED"/>
    <property type="match status" value="1"/>
</dbReference>